<dbReference type="EMBL" id="LVWE01000003">
    <property type="protein sequence ID" value="OAD46431.1"/>
    <property type="molecule type" value="Genomic_DNA"/>
</dbReference>
<reference evidence="1 2" key="1">
    <citation type="submission" date="2016-02" db="EMBL/GenBank/DDBJ databases">
        <title>Draft genome sequence of Polaribacter atrinae KACC17473.</title>
        <authorList>
            <person name="Shin S.-K."/>
            <person name="Yi H."/>
        </authorList>
    </citation>
    <scope>NUCLEOTIDE SEQUENCE [LARGE SCALE GENOMIC DNA]</scope>
    <source>
        <strain evidence="1 2">KACC 17473</strain>
    </source>
</reference>
<sequence length="87" mass="9918">MFKNLKITCDEATTICDKSQYGAATLGEKVKLSIHFLRCKICSLYTKQNNTLTKVYKGHAKSCKTTNRCLSKEEKEALKIELNKIKE</sequence>
<gene>
    <name evidence="1" type="ORF">LPB303_02545</name>
</gene>
<dbReference type="STRING" id="1333662.LPB303_02545"/>
<proteinExistence type="predicted"/>
<keyword evidence="2" id="KW-1185">Reference proteome</keyword>
<organism evidence="1 2">
    <name type="scientific">Polaribacter atrinae</name>
    <dbReference type="NCBI Taxonomy" id="1333662"/>
    <lineage>
        <taxon>Bacteria</taxon>
        <taxon>Pseudomonadati</taxon>
        <taxon>Bacteroidota</taxon>
        <taxon>Flavobacteriia</taxon>
        <taxon>Flavobacteriales</taxon>
        <taxon>Flavobacteriaceae</taxon>
    </lineage>
</organism>
<accession>A0A176TFK8</accession>
<evidence type="ECO:0000313" key="1">
    <source>
        <dbReference type="EMBL" id="OAD46431.1"/>
    </source>
</evidence>
<evidence type="ECO:0008006" key="3">
    <source>
        <dbReference type="Google" id="ProtNLM"/>
    </source>
</evidence>
<dbReference type="AlphaFoldDB" id="A0A176TFK8"/>
<name>A0A176TFK8_9FLAO</name>
<evidence type="ECO:0000313" key="2">
    <source>
        <dbReference type="Proteomes" id="UP000076923"/>
    </source>
</evidence>
<protein>
    <recommendedName>
        <fullName evidence="3">Glycine dehydrogenase</fullName>
    </recommendedName>
</protein>
<dbReference type="OrthoDB" id="1262821at2"/>
<dbReference type="RefSeq" id="WP_068447801.1">
    <property type="nucleotide sequence ID" value="NZ_CANKUV010000002.1"/>
</dbReference>
<dbReference type="Proteomes" id="UP000076923">
    <property type="component" value="Unassembled WGS sequence"/>
</dbReference>
<comment type="caution">
    <text evidence="1">The sequence shown here is derived from an EMBL/GenBank/DDBJ whole genome shotgun (WGS) entry which is preliminary data.</text>
</comment>